<protein>
    <submittedName>
        <fullName evidence="2">Uncharacterized protein</fullName>
    </submittedName>
</protein>
<proteinExistence type="predicted"/>
<evidence type="ECO:0000313" key="3">
    <source>
        <dbReference type="Proteomes" id="UP001488838"/>
    </source>
</evidence>
<accession>A0AAW0K564</accession>
<sequence length="150" mass="16467">MWHRDRKAEKIKKLAKWPEDRQQPPATTRAGPTLKTALEATPWVRRRHHPGARATASGRGCAMTLGACVARCSVDNAKYECACAAGSHAGGVFNVVCCAPCLFCIYRHQGPGAMLGYPEARWKSRPGGWTHSVEGLTELFWKISCLENTS</sequence>
<dbReference type="AlphaFoldDB" id="A0AAW0K564"/>
<evidence type="ECO:0000313" key="2">
    <source>
        <dbReference type="EMBL" id="KAK7834439.1"/>
    </source>
</evidence>
<reference evidence="2 3" key="1">
    <citation type="journal article" date="2023" name="bioRxiv">
        <title>Conserved and derived expression patterns and positive selection on dental genes reveal complex evolutionary context of ever-growing rodent molars.</title>
        <authorList>
            <person name="Calamari Z.T."/>
            <person name="Song A."/>
            <person name="Cohen E."/>
            <person name="Akter M."/>
            <person name="Roy R.D."/>
            <person name="Hallikas O."/>
            <person name="Christensen M.M."/>
            <person name="Li P."/>
            <person name="Marangoni P."/>
            <person name="Jernvall J."/>
            <person name="Klein O.D."/>
        </authorList>
    </citation>
    <scope>NUCLEOTIDE SEQUENCE [LARGE SCALE GENOMIC DNA]</scope>
    <source>
        <strain evidence="2">V071</strain>
    </source>
</reference>
<dbReference type="EMBL" id="JBBHLL010000004">
    <property type="protein sequence ID" value="KAK7834439.1"/>
    <property type="molecule type" value="Genomic_DNA"/>
</dbReference>
<keyword evidence="3" id="KW-1185">Reference proteome</keyword>
<dbReference type="Proteomes" id="UP001488838">
    <property type="component" value="Unassembled WGS sequence"/>
</dbReference>
<comment type="caution">
    <text evidence="2">The sequence shown here is derived from an EMBL/GenBank/DDBJ whole genome shotgun (WGS) entry which is preliminary data.</text>
</comment>
<evidence type="ECO:0000256" key="1">
    <source>
        <dbReference type="SAM" id="MobiDB-lite"/>
    </source>
</evidence>
<feature type="compositionally biased region" description="Basic and acidic residues" evidence="1">
    <location>
        <begin position="1"/>
        <end position="22"/>
    </location>
</feature>
<gene>
    <name evidence="2" type="ORF">U0070_017625</name>
</gene>
<name>A0AAW0K564_MYOGA</name>
<organism evidence="2 3">
    <name type="scientific">Myodes glareolus</name>
    <name type="common">Bank vole</name>
    <name type="synonym">Clethrionomys glareolus</name>
    <dbReference type="NCBI Taxonomy" id="447135"/>
    <lineage>
        <taxon>Eukaryota</taxon>
        <taxon>Metazoa</taxon>
        <taxon>Chordata</taxon>
        <taxon>Craniata</taxon>
        <taxon>Vertebrata</taxon>
        <taxon>Euteleostomi</taxon>
        <taxon>Mammalia</taxon>
        <taxon>Eutheria</taxon>
        <taxon>Euarchontoglires</taxon>
        <taxon>Glires</taxon>
        <taxon>Rodentia</taxon>
        <taxon>Myomorpha</taxon>
        <taxon>Muroidea</taxon>
        <taxon>Cricetidae</taxon>
        <taxon>Arvicolinae</taxon>
        <taxon>Myodes</taxon>
    </lineage>
</organism>
<feature type="region of interest" description="Disordered" evidence="1">
    <location>
        <begin position="1"/>
        <end position="33"/>
    </location>
</feature>